<evidence type="ECO:0000313" key="2">
    <source>
        <dbReference type="EMBL" id="GHI34439.1"/>
    </source>
</evidence>
<feature type="region of interest" description="Disordered" evidence="1">
    <location>
        <begin position="22"/>
        <end position="52"/>
    </location>
</feature>
<accession>A0ABQ3QAX1</accession>
<evidence type="ECO:0000313" key="3">
    <source>
        <dbReference type="Proteomes" id="UP001052655"/>
    </source>
</evidence>
<reference evidence="2" key="1">
    <citation type="submission" date="2024-05" db="EMBL/GenBank/DDBJ databases">
        <title>Whole genome shotgun sequence of Streptomyces daghestanicus NBRC 12762.</title>
        <authorList>
            <person name="Komaki H."/>
            <person name="Tamura T."/>
        </authorList>
    </citation>
    <scope>NUCLEOTIDE SEQUENCE</scope>
    <source>
        <strain evidence="2">NBRC 12762</strain>
    </source>
</reference>
<evidence type="ECO:0000256" key="1">
    <source>
        <dbReference type="SAM" id="MobiDB-lite"/>
    </source>
</evidence>
<protein>
    <submittedName>
        <fullName evidence="2">Uncharacterized protein</fullName>
    </submittedName>
</protein>
<organism evidence="2 3">
    <name type="scientific">Streptomyces daghestanicus</name>
    <dbReference type="NCBI Taxonomy" id="66885"/>
    <lineage>
        <taxon>Bacteria</taxon>
        <taxon>Bacillati</taxon>
        <taxon>Actinomycetota</taxon>
        <taxon>Actinomycetes</taxon>
        <taxon>Kitasatosporales</taxon>
        <taxon>Streptomycetaceae</taxon>
        <taxon>Streptomyces</taxon>
    </lineage>
</organism>
<dbReference type="EMBL" id="BNDX01000016">
    <property type="protein sequence ID" value="GHI34439.1"/>
    <property type="molecule type" value="Genomic_DNA"/>
</dbReference>
<name>A0ABQ3QAX1_9ACTN</name>
<gene>
    <name evidence="2" type="ORF">Sdagh_61690</name>
</gene>
<comment type="caution">
    <text evidence="2">The sequence shown here is derived from an EMBL/GenBank/DDBJ whole genome shotgun (WGS) entry which is preliminary data.</text>
</comment>
<sequence>MPVTPAVEPTVTPAVEPVTTAVMPHGTDAGTRVTPEGAPCPAPFEETPLSPRSRYVRPFGRCAAPRADQGAVQVPSARVAVVHDA</sequence>
<proteinExistence type="predicted"/>
<dbReference type="Proteomes" id="UP001052655">
    <property type="component" value="Unassembled WGS sequence"/>
</dbReference>
<keyword evidence="3" id="KW-1185">Reference proteome</keyword>